<dbReference type="AlphaFoldDB" id="A0A1I7EYL9"/>
<dbReference type="InterPro" id="IPR023614">
    <property type="entry name" value="Porin_dom_sf"/>
</dbReference>
<name>A0A1I7EYL9_9FLAO</name>
<sequence length="447" mass="51306">MRNFWVIVLFLVNLVSFGQELNQATLQDLKEQIKEELKAEMKQEKDSLQKKSTFNLSNFDLKGYGVVNYYNYNYDTDPTLKDKFDPERLNLYLFYHFSDKISFKSEIEFEHGGTASTLSYDTQEEFGEFEDEIEKGGGVKLEQAHINFQMLPWLNARVGRLKVYFGLHQTLDDPTEYFTTHRQEMENEILPLGWYENGVEIYGTFAKKFNYRAYVVSGLDASGFSSRGWIKEGYQSRFEMATAESVALAARLDYQFGTHKNTFVGLAGYINNAAANRPKDDMEESAYVTMVEGHISYNEKNLRFNAIGLYGNLENSNIVSNKNANLSNNLGVKRTPVGKNALGVSAELGYNILSFIKPTSAKKLYAFGRYDYYDTMFDVEGSIVDNPRWERSSITAGFNYYVYPKIVLKIQYGDRKLGSENYDQTTLVYTGHKQHDKTFSTGIGFKF</sequence>
<organism evidence="2 3">
    <name type="scientific">Pustulibacterium marinum</name>
    <dbReference type="NCBI Taxonomy" id="1224947"/>
    <lineage>
        <taxon>Bacteria</taxon>
        <taxon>Pseudomonadati</taxon>
        <taxon>Bacteroidota</taxon>
        <taxon>Flavobacteriia</taxon>
        <taxon>Flavobacteriales</taxon>
        <taxon>Flavobacteriaceae</taxon>
        <taxon>Pustulibacterium</taxon>
    </lineage>
</organism>
<dbReference type="STRING" id="1224947.SAMN05216480_101428"/>
<evidence type="ECO:0000313" key="2">
    <source>
        <dbReference type="EMBL" id="SFU28999.1"/>
    </source>
</evidence>
<feature type="coiled-coil region" evidence="1">
    <location>
        <begin position="23"/>
        <end position="51"/>
    </location>
</feature>
<evidence type="ECO:0000256" key="1">
    <source>
        <dbReference type="SAM" id="Coils"/>
    </source>
</evidence>
<dbReference type="RefSeq" id="WP_093022358.1">
    <property type="nucleotide sequence ID" value="NZ_FPBK01000001.1"/>
</dbReference>
<dbReference type="Proteomes" id="UP000199138">
    <property type="component" value="Unassembled WGS sequence"/>
</dbReference>
<dbReference type="SUPFAM" id="SSF56935">
    <property type="entry name" value="Porins"/>
    <property type="match status" value="1"/>
</dbReference>
<dbReference type="Gene3D" id="2.40.160.10">
    <property type="entry name" value="Porin"/>
    <property type="match status" value="1"/>
</dbReference>
<accession>A0A1I7EYL9</accession>
<evidence type="ECO:0000313" key="3">
    <source>
        <dbReference type="Proteomes" id="UP000199138"/>
    </source>
</evidence>
<proteinExistence type="predicted"/>
<evidence type="ECO:0008006" key="4">
    <source>
        <dbReference type="Google" id="ProtNLM"/>
    </source>
</evidence>
<gene>
    <name evidence="2" type="ORF">SAMN05216480_101428</name>
</gene>
<dbReference type="EMBL" id="FPBK01000001">
    <property type="protein sequence ID" value="SFU28999.1"/>
    <property type="molecule type" value="Genomic_DNA"/>
</dbReference>
<keyword evidence="3" id="KW-1185">Reference proteome</keyword>
<protein>
    <recommendedName>
        <fullName evidence="4">Phosphate-selective porin O and P</fullName>
    </recommendedName>
</protein>
<dbReference type="OrthoDB" id="9768080at2"/>
<reference evidence="2 3" key="1">
    <citation type="submission" date="2016-10" db="EMBL/GenBank/DDBJ databases">
        <authorList>
            <person name="de Groot N.N."/>
        </authorList>
    </citation>
    <scope>NUCLEOTIDE SEQUENCE [LARGE SCALE GENOMIC DNA]</scope>
    <source>
        <strain evidence="2 3">CGMCC 1.12333</strain>
    </source>
</reference>
<keyword evidence="1" id="KW-0175">Coiled coil</keyword>